<dbReference type="SUPFAM" id="SSF56821">
    <property type="entry name" value="Prismane protein-like"/>
    <property type="match status" value="1"/>
</dbReference>
<dbReference type="Gene3D" id="3.30.1650.10">
    <property type="entry name" value="Bifunctional carbon monoxide dehydrogenase/acetyl-coa synthase(codh/acs), Chain M, domain 3"/>
    <property type="match status" value="1"/>
</dbReference>
<evidence type="ECO:0000313" key="3">
    <source>
        <dbReference type="EMBL" id="GAG03390.1"/>
    </source>
</evidence>
<dbReference type="GO" id="GO:0006084">
    <property type="term" value="P:acetyl-CoA metabolic process"/>
    <property type="evidence" value="ECO:0007669"/>
    <property type="project" value="InterPro"/>
</dbReference>
<dbReference type="Pfam" id="PF03598">
    <property type="entry name" value="CdhC"/>
    <property type="match status" value="1"/>
</dbReference>
<sequence length="159" mass="18102">MAGIFPVDVGPQYEGEVVRKADLHVEFGGPQVKAKFELVTLKGIDEVEDQKIEVIGPDIGEMEEGSIHPLALMIEVAGAELEKDMEPVFERRIHLYTNYIEGFYHMNQRDEIWIRLNKDSFGKGLNSLEVIGQILMFLYTSELDVIEKISITFVTDEKK</sequence>
<proteinExistence type="predicted"/>
<gene>
    <name evidence="3" type="ORF">S01H1_34403</name>
</gene>
<evidence type="ECO:0000256" key="1">
    <source>
        <dbReference type="ARBA" id="ARBA00012244"/>
    </source>
</evidence>
<dbReference type="AlphaFoldDB" id="X0UCS2"/>
<dbReference type="GO" id="GO:0043884">
    <property type="term" value="F:CO-methylating acetyl-CoA synthase activity"/>
    <property type="evidence" value="ECO:0007669"/>
    <property type="project" value="UniProtKB-EC"/>
</dbReference>
<dbReference type="InterPro" id="IPR038571">
    <property type="entry name" value="CO_DH/Ac-CoA_synth_bsu_3_sf"/>
</dbReference>
<dbReference type="GO" id="GO:0043885">
    <property type="term" value="F:anaerobic carbon-monoxide dehydrogenase activity"/>
    <property type="evidence" value="ECO:0007669"/>
    <property type="project" value="InterPro"/>
</dbReference>
<organism evidence="3">
    <name type="scientific">marine sediment metagenome</name>
    <dbReference type="NCBI Taxonomy" id="412755"/>
    <lineage>
        <taxon>unclassified sequences</taxon>
        <taxon>metagenomes</taxon>
        <taxon>ecological metagenomes</taxon>
    </lineage>
</organism>
<comment type="caution">
    <text evidence="3">The sequence shown here is derived from an EMBL/GenBank/DDBJ whole genome shotgun (WGS) entry which is preliminary data.</text>
</comment>
<keyword evidence="2" id="KW-0808">Transferase</keyword>
<feature type="non-terminal residue" evidence="3">
    <location>
        <position position="159"/>
    </location>
</feature>
<dbReference type="EMBL" id="BARS01021418">
    <property type="protein sequence ID" value="GAG03390.1"/>
    <property type="molecule type" value="Genomic_DNA"/>
</dbReference>
<evidence type="ECO:0000256" key="2">
    <source>
        <dbReference type="ARBA" id="ARBA00022679"/>
    </source>
</evidence>
<name>X0UCS2_9ZZZZ</name>
<dbReference type="EC" id="2.3.1.169" evidence="1"/>
<dbReference type="PANTHER" id="PTHR42281">
    <property type="match status" value="1"/>
</dbReference>
<dbReference type="InterPro" id="IPR011254">
    <property type="entry name" value="Prismane-like_sf"/>
</dbReference>
<accession>X0UCS2</accession>
<dbReference type="PANTHER" id="PTHR42281:SF1">
    <property type="entry name" value="ACETYL-COA DECARBONYLASE_SYNTHASE COMPLEX SUBUNIT BETA 1"/>
    <property type="match status" value="1"/>
</dbReference>
<protein>
    <recommendedName>
        <fullName evidence="1">CO-methylating acetyl-CoA synthase</fullName>
        <ecNumber evidence="1">2.3.1.169</ecNumber>
    </recommendedName>
</protein>
<reference evidence="3" key="1">
    <citation type="journal article" date="2014" name="Front. Microbiol.">
        <title>High frequency of phylogenetically diverse reductive dehalogenase-homologous genes in deep subseafloor sedimentary metagenomes.</title>
        <authorList>
            <person name="Kawai M."/>
            <person name="Futagami T."/>
            <person name="Toyoda A."/>
            <person name="Takaki Y."/>
            <person name="Nishi S."/>
            <person name="Hori S."/>
            <person name="Arai W."/>
            <person name="Tsubouchi T."/>
            <person name="Morono Y."/>
            <person name="Uchiyama I."/>
            <person name="Ito T."/>
            <person name="Fujiyama A."/>
            <person name="Inagaki F."/>
            <person name="Takami H."/>
        </authorList>
    </citation>
    <scope>NUCLEOTIDE SEQUENCE</scope>
    <source>
        <strain evidence="3">Expedition CK06-06</strain>
    </source>
</reference>
<dbReference type="InterPro" id="IPR004461">
    <property type="entry name" value="CO_DH/Ac-CoA_synth_bsu"/>
</dbReference>